<dbReference type="InterPro" id="IPR025158">
    <property type="entry name" value="Mg_chelat-rel_C"/>
</dbReference>
<gene>
    <name evidence="2" type="ORF">ABR85_05175</name>
</gene>
<sequence>RTMQSQRQGALNSDIKASALEDACQLTDAKKAMLVKLLEDLKVSARGAHRILRMARTIADYDGDTEVGERHFLEAASYRRCAAMEGLL</sequence>
<feature type="non-terminal residue" evidence="2">
    <location>
        <position position="1"/>
    </location>
</feature>
<comment type="caution">
    <text evidence="2">The sequence shown here is derived from an EMBL/GenBank/DDBJ whole genome shotgun (WGS) entry which is preliminary data.</text>
</comment>
<organism evidence="2 3">
    <name type="scientific">OM182 bacterium BACL3 MAG-120619-bin3</name>
    <dbReference type="NCBI Taxonomy" id="1655593"/>
    <lineage>
        <taxon>Bacteria</taxon>
        <taxon>Pseudomonadati</taxon>
        <taxon>Pseudomonadota</taxon>
        <taxon>Gammaproteobacteria</taxon>
        <taxon>OMG group</taxon>
        <taxon>OM182 clade</taxon>
    </lineage>
</organism>
<accession>A0A0R2T141</accession>
<feature type="domain" description="Mg chelatase-related protein C-terminal" evidence="1">
    <location>
        <begin position="1"/>
        <end position="79"/>
    </location>
</feature>
<reference evidence="2 3" key="1">
    <citation type="submission" date="2015-10" db="EMBL/GenBank/DDBJ databases">
        <title>Metagenome-Assembled Genomes uncover a global brackish microbiome.</title>
        <authorList>
            <person name="Hugerth L.W."/>
            <person name="Larsson J."/>
            <person name="Alneberg J."/>
            <person name="Lindh M.V."/>
            <person name="Legrand C."/>
            <person name="Pinhassi J."/>
            <person name="Andersson A.F."/>
        </authorList>
    </citation>
    <scope>NUCLEOTIDE SEQUENCE [LARGE SCALE GENOMIC DNA]</scope>
    <source>
        <strain evidence="2">BACL22 MAG-120619-bin3</strain>
    </source>
</reference>
<dbReference type="Proteomes" id="UP000051242">
    <property type="component" value="Unassembled WGS sequence"/>
</dbReference>
<evidence type="ECO:0000259" key="1">
    <source>
        <dbReference type="Pfam" id="PF13335"/>
    </source>
</evidence>
<evidence type="ECO:0000313" key="2">
    <source>
        <dbReference type="EMBL" id="KRO79090.1"/>
    </source>
</evidence>
<dbReference type="InterPro" id="IPR027417">
    <property type="entry name" value="P-loop_NTPase"/>
</dbReference>
<dbReference type="Gene3D" id="3.40.50.300">
    <property type="entry name" value="P-loop containing nucleotide triphosphate hydrolases"/>
    <property type="match status" value="1"/>
</dbReference>
<protein>
    <recommendedName>
        <fullName evidence="1">Mg chelatase-related protein C-terminal domain-containing protein</fullName>
    </recommendedName>
</protein>
<proteinExistence type="predicted"/>
<dbReference type="Pfam" id="PF13335">
    <property type="entry name" value="Mg_chelatase_C"/>
    <property type="match status" value="1"/>
</dbReference>
<evidence type="ECO:0000313" key="3">
    <source>
        <dbReference type="Proteomes" id="UP000051242"/>
    </source>
</evidence>
<dbReference type="AlphaFoldDB" id="A0A0R2T141"/>
<name>A0A0R2T141_9GAMM</name>
<dbReference type="EMBL" id="LICD01000218">
    <property type="protein sequence ID" value="KRO79090.1"/>
    <property type="molecule type" value="Genomic_DNA"/>
</dbReference>